<organism evidence="1 2">
    <name type="scientific">Cetraspora pellucida</name>
    <dbReference type="NCBI Taxonomy" id="1433469"/>
    <lineage>
        <taxon>Eukaryota</taxon>
        <taxon>Fungi</taxon>
        <taxon>Fungi incertae sedis</taxon>
        <taxon>Mucoromycota</taxon>
        <taxon>Glomeromycotina</taxon>
        <taxon>Glomeromycetes</taxon>
        <taxon>Diversisporales</taxon>
        <taxon>Gigasporaceae</taxon>
        <taxon>Cetraspora</taxon>
    </lineage>
</organism>
<name>A0ACA9NAQ0_9GLOM</name>
<protein>
    <submittedName>
        <fullName evidence="1">4070_t:CDS:1</fullName>
    </submittedName>
</protein>
<evidence type="ECO:0000313" key="2">
    <source>
        <dbReference type="Proteomes" id="UP000789366"/>
    </source>
</evidence>
<dbReference type="EMBL" id="CAJVPW010012521">
    <property type="protein sequence ID" value="CAG8636395.1"/>
    <property type="molecule type" value="Genomic_DNA"/>
</dbReference>
<gene>
    <name evidence="1" type="ORF">SPELUC_LOCUS8399</name>
</gene>
<proteinExistence type="predicted"/>
<dbReference type="Proteomes" id="UP000789366">
    <property type="component" value="Unassembled WGS sequence"/>
</dbReference>
<sequence length="180" mass="20374">MKLSSYHYKLILQYLFLTLLCIPIISSQSEEATLNYTYINYTESTIGTIFPNSPPQVVNVRGYDDGTIIVSIARQNDSTMLINQAKTIPYNCVGQSLEQVLRLRAIQLDGTIKEINPRLNLDPVNYCIFNDSHGNPVNPITIFPLYQPFILINYVKAPNITNPITYEEWGNVIDLSGNNI</sequence>
<keyword evidence="2" id="KW-1185">Reference proteome</keyword>
<feature type="non-terminal residue" evidence="1">
    <location>
        <position position="180"/>
    </location>
</feature>
<comment type="caution">
    <text evidence="1">The sequence shown here is derived from an EMBL/GenBank/DDBJ whole genome shotgun (WGS) entry which is preliminary data.</text>
</comment>
<accession>A0ACA9NAQ0</accession>
<reference evidence="1" key="1">
    <citation type="submission" date="2021-06" db="EMBL/GenBank/DDBJ databases">
        <authorList>
            <person name="Kallberg Y."/>
            <person name="Tangrot J."/>
            <person name="Rosling A."/>
        </authorList>
    </citation>
    <scope>NUCLEOTIDE SEQUENCE</scope>
    <source>
        <strain evidence="1">28 12/20/2015</strain>
    </source>
</reference>
<evidence type="ECO:0000313" key="1">
    <source>
        <dbReference type="EMBL" id="CAG8636395.1"/>
    </source>
</evidence>